<keyword evidence="2" id="KW-1185">Reference proteome</keyword>
<name>A0A081C6T7_VECG1</name>
<gene>
    <name evidence="1" type="ORF">U27_00183</name>
</gene>
<protein>
    <submittedName>
        <fullName evidence="1">Uncharacterized protein</fullName>
    </submittedName>
</protein>
<evidence type="ECO:0000313" key="1">
    <source>
        <dbReference type="EMBL" id="GAK60292.1"/>
    </source>
</evidence>
<accession>A0A081C6T7</accession>
<dbReference type="AlphaFoldDB" id="A0A081C6T7"/>
<evidence type="ECO:0000313" key="2">
    <source>
        <dbReference type="Proteomes" id="UP000030661"/>
    </source>
</evidence>
<dbReference type="Proteomes" id="UP000030661">
    <property type="component" value="Unassembled WGS sequence"/>
</dbReference>
<proteinExistence type="predicted"/>
<reference evidence="1" key="1">
    <citation type="journal article" date="2015" name="PeerJ">
        <title>First genomic representation of candidate bacterial phylum KSB3 points to enhanced environmental sensing as a trigger of wastewater bulking.</title>
        <authorList>
            <person name="Sekiguchi Y."/>
            <person name="Ohashi A."/>
            <person name="Parks D.H."/>
            <person name="Yamauchi T."/>
            <person name="Tyson G.W."/>
            <person name="Hugenholtz P."/>
        </authorList>
    </citation>
    <scope>NUCLEOTIDE SEQUENCE [LARGE SCALE GENOMIC DNA]</scope>
</reference>
<organism evidence="1">
    <name type="scientific">Vecturithrix granuli</name>
    <dbReference type="NCBI Taxonomy" id="1499967"/>
    <lineage>
        <taxon>Bacteria</taxon>
        <taxon>Candidatus Moduliflexota</taxon>
        <taxon>Candidatus Vecturitrichia</taxon>
        <taxon>Candidatus Vecturitrichales</taxon>
        <taxon>Candidatus Vecturitrichaceae</taxon>
        <taxon>Candidatus Vecturithrix</taxon>
    </lineage>
</organism>
<dbReference type="HOGENOM" id="CLU_1955279_0_0_0"/>
<dbReference type="STRING" id="1499967.U27_00183"/>
<dbReference type="EMBL" id="DF820472">
    <property type="protein sequence ID" value="GAK60292.1"/>
    <property type="molecule type" value="Genomic_DNA"/>
</dbReference>
<sequence length="128" mass="14658">MGQKFVILRRFLVEVLLADRSDMFDNIRQPLQQQQAKKHSIMELEGLGTEIWPGIDVQEYVRQERASWDSLKCWLWMILSFPEIAIQATGVLGNGCYDLFSGQIFQFGDGVNRCDNIGRLIACFSISP</sequence>